<dbReference type="Gene3D" id="1.20.5.110">
    <property type="match status" value="1"/>
</dbReference>
<accession>A0A9Q0RYS7</accession>
<dbReference type="SUPFAM" id="SSF47661">
    <property type="entry name" value="t-snare proteins"/>
    <property type="match status" value="1"/>
</dbReference>
<evidence type="ECO:0000313" key="5">
    <source>
        <dbReference type="Proteomes" id="UP001151699"/>
    </source>
</evidence>
<reference evidence="4" key="1">
    <citation type="submission" date="2022-07" db="EMBL/GenBank/DDBJ databases">
        <authorList>
            <person name="Trinca V."/>
            <person name="Uliana J.V.C."/>
            <person name="Torres T.T."/>
            <person name="Ward R.J."/>
            <person name="Monesi N."/>
        </authorList>
    </citation>
    <scope>NUCLEOTIDE SEQUENCE</scope>
    <source>
        <strain evidence="4">HSMRA1968</strain>
        <tissue evidence="4">Whole embryos</tissue>
    </source>
</reference>
<dbReference type="GO" id="GO:0000149">
    <property type="term" value="F:SNARE binding"/>
    <property type="evidence" value="ECO:0007669"/>
    <property type="project" value="TreeGrafter"/>
</dbReference>
<dbReference type="GO" id="GO:0012505">
    <property type="term" value="C:endomembrane system"/>
    <property type="evidence" value="ECO:0007669"/>
    <property type="project" value="TreeGrafter"/>
</dbReference>
<protein>
    <submittedName>
        <fullName evidence="4">Syntaxin-4</fullName>
    </submittedName>
</protein>
<dbReference type="InterPro" id="IPR000727">
    <property type="entry name" value="T_SNARE_dom"/>
</dbReference>
<keyword evidence="2" id="KW-0812">Transmembrane</keyword>
<feature type="transmembrane region" description="Helical" evidence="2">
    <location>
        <begin position="289"/>
        <end position="308"/>
    </location>
</feature>
<dbReference type="GO" id="GO:0048278">
    <property type="term" value="P:vesicle docking"/>
    <property type="evidence" value="ECO:0007669"/>
    <property type="project" value="TreeGrafter"/>
</dbReference>
<dbReference type="OrthoDB" id="10255013at2759"/>
<evidence type="ECO:0000313" key="4">
    <source>
        <dbReference type="EMBL" id="KAJ6637258.1"/>
    </source>
</evidence>
<dbReference type="PANTHER" id="PTHR19957">
    <property type="entry name" value="SYNTAXIN"/>
    <property type="match status" value="1"/>
</dbReference>
<dbReference type="GO" id="GO:0031201">
    <property type="term" value="C:SNARE complex"/>
    <property type="evidence" value="ECO:0007669"/>
    <property type="project" value="TreeGrafter"/>
</dbReference>
<dbReference type="PROSITE" id="PS50192">
    <property type="entry name" value="T_SNARE"/>
    <property type="match status" value="1"/>
</dbReference>
<dbReference type="GO" id="GO:0005484">
    <property type="term" value="F:SNAP receptor activity"/>
    <property type="evidence" value="ECO:0007669"/>
    <property type="project" value="TreeGrafter"/>
</dbReference>
<dbReference type="InterPro" id="IPR045242">
    <property type="entry name" value="Syntaxin"/>
</dbReference>
<dbReference type="GO" id="GO:0006887">
    <property type="term" value="P:exocytosis"/>
    <property type="evidence" value="ECO:0007669"/>
    <property type="project" value="TreeGrafter"/>
</dbReference>
<dbReference type="Proteomes" id="UP001151699">
    <property type="component" value="Chromosome X"/>
</dbReference>
<feature type="transmembrane region" description="Helical" evidence="2">
    <location>
        <begin position="76"/>
        <end position="96"/>
    </location>
</feature>
<comment type="caution">
    <text evidence="4">The sequence shown here is derived from an EMBL/GenBank/DDBJ whole genome shotgun (WGS) entry which is preliminary data.</text>
</comment>
<dbReference type="AlphaFoldDB" id="A0A9Q0RYS7"/>
<evidence type="ECO:0000256" key="1">
    <source>
        <dbReference type="ARBA" id="ARBA00009063"/>
    </source>
</evidence>
<dbReference type="PANTHER" id="PTHR19957:SF19">
    <property type="entry name" value="SYNTAXIN-4"/>
    <property type="match status" value="1"/>
</dbReference>
<gene>
    <name evidence="4" type="primary">Syx4</name>
    <name evidence="4" type="ORF">Bhyg_09988</name>
</gene>
<organism evidence="4 5">
    <name type="scientific">Pseudolycoriella hygida</name>
    <dbReference type="NCBI Taxonomy" id="35572"/>
    <lineage>
        <taxon>Eukaryota</taxon>
        <taxon>Metazoa</taxon>
        <taxon>Ecdysozoa</taxon>
        <taxon>Arthropoda</taxon>
        <taxon>Hexapoda</taxon>
        <taxon>Insecta</taxon>
        <taxon>Pterygota</taxon>
        <taxon>Neoptera</taxon>
        <taxon>Endopterygota</taxon>
        <taxon>Diptera</taxon>
        <taxon>Nematocera</taxon>
        <taxon>Sciaroidea</taxon>
        <taxon>Sciaridae</taxon>
        <taxon>Pseudolycoriella</taxon>
    </lineage>
</organism>
<dbReference type="Pfam" id="PF05739">
    <property type="entry name" value="SNARE"/>
    <property type="match status" value="1"/>
</dbReference>
<evidence type="ECO:0000256" key="2">
    <source>
        <dbReference type="SAM" id="Phobius"/>
    </source>
</evidence>
<feature type="domain" description="T-SNARE coiled-coil homology" evidence="3">
    <location>
        <begin position="221"/>
        <end position="277"/>
    </location>
</feature>
<sequence>MVRDRLAELQKNCDAVSYLPLNHRYNVQPTEVEYRTVDQQIDEVLSEYSDIRDGINEIKSNVQSMRNLLLELTVEWSAFLEHFYVIILIHILYFAALPEQMDALRQGNMKLCQQLFNKMRDLEKDLPNGDDQEIISRIKRTNFYCVRDDFLTAWREHESFLVVYEGKVKKTLMRQAKIIDQNMTEEETESLINSKTTSLFVGNIIEETEHARSHLRDLLVRHSELTKIEKSLTEVRDMFLRISTLVMEQNALIQVVEYHAQTASINVDKGTGELEQAKDLKIKATKKKFWIIFWIILVLVILILIMWLL</sequence>
<comment type="similarity">
    <text evidence="1">Belongs to the syntaxin family.</text>
</comment>
<dbReference type="EMBL" id="WJQU01000003">
    <property type="protein sequence ID" value="KAJ6637258.1"/>
    <property type="molecule type" value="Genomic_DNA"/>
</dbReference>
<dbReference type="GO" id="GO:0006906">
    <property type="term" value="P:vesicle fusion"/>
    <property type="evidence" value="ECO:0007669"/>
    <property type="project" value="TreeGrafter"/>
</dbReference>
<name>A0A9Q0RYS7_9DIPT</name>
<evidence type="ECO:0000259" key="3">
    <source>
        <dbReference type="PROSITE" id="PS50192"/>
    </source>
</evidence>
<dbReference type="Gene3D" id="1.20.58.70">
    <property type="match status" value="1"/>
</dbReference>
<keyword evidence="2" id="KW-1133">Transmembrane helix</keyword>
<keyword evidence="2" id="KW-0472">Membrane</keyword>
<dbReference type="SMART" id="SM00397">
    <property type="entry name" value="t_SNARE"/>
    <property type="match status" value="1"/>
</dbReference>
<dbReference type="GO" id="GO:0005886">
    <property type="term" value="C:plasma membrane"/>
    <property type="evidence" value="ECO:0007669"/>
    <property type="project" value="TreeGrafter"/>
</dbReference>
<dbReference type="InterPro" id="IPR010989">
    <property type="entry name" value="SNARE"/>
</dbReference>
<dbReference type="GO" id="GO:0006886">
    <property type="term" value="P:intracellular protein transport"/>
    <property type="evidence" value="ECO:0007669"/>
    <property type="project" value="TreeGrafter"/>
</dbReference>
<keyword evidence="5" id="KW-1185">Reference proteome</keyword>
<proteinExistence type="inferred from homology"/>